<organism evidence="1 2">
    <name type="scientific">Agrobacterium tumefaciens</name>
    <dbReference type="NCBI Taxonomy" id="358"/>
    <lineage>
        <taxon>Bacteria</taxon>
        <taxon>Pseudomonadati</taxon>
        <taxon>Pseudomonadota</taxon>
        <taxon>Alphaproteobacteria</taxon>
        <taxon>Hyphomicrobiales</taxon>
        <taxon>Rhizobiaceae</taxon>
        <taxon>Rhizobium/Agrobacterium group</taxon>
        <taxon>Agrobacterium</taxon>
        <taxon>Agrobacterium tumefaciens complex</taxon>
    </lineage>
</organism>
<dbReference type="EMBL" id="JXQV01000030">
    <property type="protein sequence ID" value="KIP99072.1"/>
    <property type="molecule type" value="Genomic_DNA"/>
</dbReference>
<dbReference type="AlphaFoldDB" id="A0A0D0KQ89"/>
<sequence length="234" mass="25621">MPKANDILRRASVLLLDDEHTRWPLSELADWLNEAVKAIVLAKPSASSRTLPLPLAKGTYQELPATLDGVTPLQLLGVNRNLVGDGSTRIGGRAIRTAARALLDAQEPNWHDPAYEPFRKEVRQVVFDENLPLEFYAYPGNDGNGVVEVALSYLPAPALPLAGQDETTYAAWDVEIGLPEPYSVPLLDYVLYKAFSKDDIAGDPTKAMSHYQTFAAAVGIKVQAESSANPNRRR</sequence>
<protein>
    <submittedName>
        <fullName evidence="1">Uncharacterized protein</fullName>
    </submittedName>
</protein>
<dbReference type="OrthoDB" id="9132369at2"/>
<evidence type="ECO:0000313" key="2">
    <source>
        <dbReference type="Proteomes" id="UP000035017"/>
    </source>
</evidence>
<evidence type="ECO:0000313" key="1">
    <source>
        <dbReference type="EMBL" id="KIP99072.1"/>
    </source>
</evidence>
<dbReference type="InterPro" id="IPR056209">
    <property type="entry name" value="SU10_adaptor"/>
</dbReference>
<reference evidence="1 2" key="1">
    <citation type="submission" date="2014-12" db="EMBL/GenBank/DDBJ databases">
        <title>16Stimator: statistical estimation of ribosomal gene copy numbers from draft genome assemblies.</title>
        <authorList>
            <person name="Perisin M.A."/>
            <person name="Vetter M."/>
            <person name="Gilbert J.A."/>
            <person name="Bergelson J."/>
        </authorList>
    </citation>
    <scope>NUCLEOTIDE SEQUENCE [LARGE SCALE GENOMIC DNA]</scope>
    <source>
        <strain evidence="1 2">MEJ076</strain>
    </source>
</reference>
<proteinExistence type="predicted"/>
<gene>
    <name evidence="1" type="ORF">RU07_20565</name>
</gene>
<accession>A0A0D0KQ89</accession>
<dbReference type="Proteomes" id="UP000035017">
    <property type="component" value="Unassembled WGS sequence"/>
</dbReference>
<dbReference type="Pfam" id="PF24175">
    <property type="entry name" value="SU10_adaptor"/>
    <property type="match status" value="1"/>
</dbReference>
<name>A0A0D0KQ89_AGRTU</name>
<comment type="caution">
    <text evidence="1">The sequence shown here is derived from an EMBL/GenBank/DDBJ whole genome shotgun (WGS) entry which is preliminary data.</text>
</comment>